<dbReference type="AlphaFoldDB" id="A0A210QCG6"/>
<accession>A0A210QCG6</accession>
<feature type="transmembrane region" description="Helical" evidence="8">
    <location>
        <begin position="140"/>
        <end position="162"/>
    </location>
</feature>
<dbReference type="InterPro" id="IPR036058">
    <property type="entry name" value="Kazal_dom_sf"/>
</dbReference>
<feature type="transmembrane region" description="Helical" evidence="8">
    <location>
        <begin position="424"/>
        <end position="443"/>
    </location>
</feature>
<evidence type="ECO:0000256" key="3">
    <source>
        <dbReference type="ARBA" id="ARBA00022475"/>
    </source>
</evidence>
<feature type="transmembrane region" description="Helical" evidence="8">
    <location>
        <begin position="71"/>
        <end position="92"/>
    </location>
</feature>
<keyword evidence="6 8" id="KW-0472">Membrane</keyword>
<keyword evidence="4 8" id="KW-0812">Transmembrane</keyword>
<dbReference type="GO" id="GO:0043252">
    <property type="term" value="P:sodium-independent organic anion transport"/>
    <property type="evidence" value="ECO:0007669"/>
    <property type="project" value="TreeGrafter"/>
</dbReference>
<keyword evidence="8" id="KW-0813">Transport</keyword>
<feature type="transmembrane region" description="Helical" evidence="8">
    <location>
        <begin position="235"/>
        <end position="255"/>
    </location>
</feature>
<dbReference type="EMBL" id="NEDP02004184">
    <property type="protein sequence ID" value="OWF46446.1"/>
    <property type="molecule type" value="Genomic_DNA"/>
</dbReference>
<protein>
    <recommendedName>
        <fullName evidence="8">Solute carrier organic anion transporter family member</fullName>
    </recommendedName>
</protein>
<dbReference type="SUPFAM" id="SSF100895">
    <property type="entry name" value="Kazal-type serine protease inhibitors"/>
    <property type="match status" value="1"/>
</dbReference>
<dbReference type="GO" id="GO:0006811">
    <property type="term" value="P:monoatomic ion transport"/>
    <property type="evidence" value="ECO:0007669"/>
    <property type="project" value="UniProtKB-KW"/>
</dbReference>
<dbReference type="Proteomes" id="UP000242188">
    <property type="component" value="Unassembled WGS sequence"/>
</dbReference>
<keyword evidence="3" id="KW-1003">Cell membrane</keyword>
<feature type="transmembrane region" description="Helical" evidence="8">
    <location>
        <begin position="287"/>
        <end position="309"/>
    </location>
</feature>
<keyword evidence="12" id="KW-1185">Reference proteome</keyword>
<organism evidence="11 12">
    <name type="scientific">Mizuhopecten yessoensis</name>
    <name type="common">Japanese scallop</name>
    <name type="synonym">Patinopecten yessoensis</name>
    <dbReference type="NCBI Taxonomy" id="6573"/>
    <lineage>
        <taxon>Eukaryota</taxon>
        <taxon>Metazoa</taxon>
        <taxon>Spiralia</taxon>
        <taxon>Lophotrochozoa</taxon>
        <taxon>Mollusca</taxon>
        <taxon>Bivalvia</taxon>
        <taxon>Autobranchia</taxon>
        <taxon>Pteriomorphia</taxon>
        <taxon>Pectinida</taxon>
        <taxon>Pectinoidea</taxon>
        <taxon>Pectinidae</taxon>
        <taxon>Mizuhopecten</taxon>
    </lineage>
</organism>
<dbReference type="InterPro" id="IPR004156">
    <property type="entry name" value="OATP"/>
</dbReference>
<dbReference type="PROSITE" id="PS51465">
    <property type="entry name" value="KAZAL_2"/>
    <property type="match status" value="1"/>
</dbReference>
<feature type="transmembrane region" description="Helical" evidence="8">
    <location>
        <begin position="199"/>
        <end position="223"/>
    </location>
</feature>
<dbReference type="NCBIfam" id="TIGR00805">
    <property type="entry name" value="oat"/>
    <property type="match status" value="1"/>
</dbReference>
<comment type="subcellular location">
    <subcellularLocation>
        <location evidence="1 8">Cell membrane</location>
        <topology evidence="1 8">Multi-pass membrane protein</topology>
    </subcellularLocation>
</comment>
<evidence type="ECO:0000259" key="9">
    <source>
        <dbReference type="PROSITE" id="PS50850"/>
    </source>
</evidence>
<reference evidence="11 12" key="1">
    <citation type="journal article" date="2017" name="Nat. Ecol. Evol.">
        <title>Scallop genome provides insights into evolution of bilaterian karyotype and development.</title>
        <authorList>
            <person name="Wang S."/>
            <person name="Zhang J."/>
            <person name="Jiao W."/>
            <person name="Li J."/>
            <person name="Xun X."/>
            <person name="Sun Y."/>
            <person name="Guo X."/>
            <person name="Huan P."/>
            <person name="Dong B."/>
            <person name="Zhang L."/>
            <person name="Hu X."/>
            <person name="Sun X."/>
            <person name="Wang J."/>
            <person name="Zhao C."/>
            <person name="Wang Y."/>
            <person name="Wang D."/>
            <person name="Huang X."/>
            <person name="Wang R."/>
            <person name="Lv J."/>
            <person name="Li Y."/>
            <person name="Zhang Z."/>
            <person name="Liu B."/>
            <person name="Lu W."/>
            <person name="Hui Y."/>
            <person name="Liang J."/>
            <person name="Zhou Z."/>
            <person name="Hou R."/>
            <person name="Li X."/>
            <person name="Liu Y."/>
            <person name="Li H."/>
            <person name="Ning X."/>
            <person name="Lin Y."/>
            <person name="Zhao L."/>
            <person name="Xing Q."/>
            <person name="Dou J."/>
            <person name="Li Y."/>
            <person name="Mao J."/>
            <person name="Guo H."/>
            <person name="Dou H."/>
            <person name="Li T."/>
            <person name="Mu C."/>
            <person name="Jiang W."/>
            <person name="Fu Q."/>
            <person name="Fu X."/>
            <person name="Miao Y."/>
            <person name="Liu J."/>
            <person name="Yu Q."/>
            <person name="Li R."/>
            <person name="Liao H."/>
            <person name="Li X."/>
            <person name="Kong Y."/>
            <person name="Jiang Z."/>
            <person name="Chourrout D."/>
            <person name="Li R."/>
            <person name="Bao Z."/>
        </authorList>
    </citation>
    <scope>NUCLEOTIDE SEQUENCE [LARGE SCALE GENOMIC DNA]</scope>
    <source>
        <strain evidence="11 12">PY_sf001</strain>
    </source>
</reference>
<dbReference type="Pfam" id="PF03137">
    <property type="entry name" value="OATP"/>
    <property type="match status" value="1"/>
</dbReference>
<feature type="domain" description="Major facilitator superfamily (MFS) profile" evidence="9">
    <location>
        <begin position="74"/>
        <end position="661"/>
    </location>
</feature>
<dbReference type="Gene3D" id="1.20.1250.20">
    <property type="entry name" value="MFS general substrate transporter like domains"/>
    <property type="match status" value="1"/>
</dbReference>
<evidence type="ECO:0000256" key="5">
    <source>
        <dbReference type="ARBA" id="ARBA00022989"/>
    </source>
</evidence>
<keyword evidence="5 8" id="KW-1133">Transmembrane helix</keyword>
<dbReference type="InterPro" id="IPR020846">
    <property type="entry name" value="MFS_dom"/>
</dbReference>
<evidence type="ECO:0000259" key="10">
    <source>
        <dbReference type="PROSITE" id="PS51465"/>
    </source>
</evidence>
<evidence type="ECO:0000256" key="6">
    <source>
        <dbReference type="ARBA" id="ARBA00023136"/>
    </source>
</evidence>
<feature type="transmembrane region" description="Helical" evidence="8">
    <location>
        <begin position="635"/>
        <end position="657"/>
    </location>
</feature>
<sequence>MSGQDNPSYQGYKSQMKSAYDNNASYVIDKDDVEVNVHSKSKIPEQFDDGIDRRCGYGKLKAGWMQVFNKMSIFVFWAFILCFLEGFAVNGIGSAALPSIERQFQLTSTKSALIPSSQDIGALIVVLFVSFIGGRHHKPFIVASGAVIMAFGSFLFVVPHIVEKYTPGDLSQSQDDICPAAAGGGGGPPPSCESSGEKYLGVFMAAQILHGLGFTSMFTLGTVYIHENEDQATAAIYIGLTYAAAAIGVAAGFFAGGQLSEKLFVDFDRVDQESLGFNARDQRWIGAWWVGFIISAVGFLLVAIPIYGYPKHMPGYGPKKESKTEDKKGVAHSTKQIIFSFFKDLLTLIKNPVYMCINLGGCASSLIISGVSAFSFKFLAEQYRLNFDDAGYLIGGLILVGAVGMVMGGVLVRIFRLEIVGMTRLSMVVALVSAALGVSLLAGCPNVNLVGLSVPYSDNSAISGYLDACQGSCDCTSSAYTPVCGQDNNLYYSACHAGCSTKASAGQDTRYGNCSCVASRLNVPVTDENAVAILGRCEDNCTNLNILAPCLYVALLTILLSVTPTSMATLRCVDEDHRSFAIGLQWLFLRLLGLIPGPLLVGAVLDGTCEIWTEVPCSDSRFCMMYDLSRMSSGIMIWWVVISVLTAIFYLAASLFASRNKNNFALDSK</sequence>
<feature type="transmembrane region" description="Helical" evidence="8">
    <location>
        <begin position="546"/>
        <end position="570"/>
    </location>
</feature>
<gene>
    <name evidence="11" type="ORF">KP79_PYT09711</name>
</gene>
<comment type="similarity">
    <text evidence="2 8">Belongs to the organo anion transporter (TC 2.A.60) family.</text>
</comment>
<dbReference type="PANTHER" id="PTHR11388:SF100">
    <property type="entry name" value="SOLUTE CARRIER ORGANIC ANION TRANSPORTER FAMILY MEMBER 4A1"/>
    <property type="match status" value="1"/>
</dbReference>
<evidence type="ECO:0000256" key="4">
    <source>
        <dbReference type="ARBA" id="ARBA00022692"/>
    </source>
</evidence>
<dbReference type="InterPro" id="IPR002350">
    <property type="entry name" value="Kazal_dom"/>
</dbReference>
<feature type="domain" description="Kazal-like" evidence="10">
    <location>
        <begin position="463"/>
        <end position="515"/>
    </location>
</feature>
<feature type="transmembrane region" description="Helical" evidence="8">
    <location>
        <begin position="392"/>
        <end position="412"/>
    </location>
</feature>
<dbReference type="SUPFAM" id="SSF103473">
    <property type="entry name" value="MFS general substrate transporter"/>
    <property type="match status" value="1"/>
</dbReference>
<evidence type="ECO:0000313" key="11">
    <source>
        <dbReference type="EMBL" id="OWF46446.1"/>
    </source>
</evidence>
<proteinExistence type="inferred from homology"/>
<comment type="caution">
    <text evidence="11">The sequence shown here is derived from an EMBL/GenBank/DDBJ whole genome shotgun (WGS) entry which is preliminary data.</text>
</comment>
<evidence type="ECO:0000256" key="1">
    <source>
        <dbReference type="ARBA" id="ARBA00004651"/>
    </source>
</evidence>
<feature type="transmembrane region" description="Helical" evidence="8">
    <location>
        <begin position="582"/>
        <end position="605"/>
    </location>
</feature>
<dbReference type="GO" id="GO:0015347">
    <property type="term" value="F:sodium-independent organic anion transmembrane transporter activity"/>
    <property type="evidence" value="ECO:0007669"/>
    <property type="project" value="TreeGrafter"/>
</dbReference>
<evidence type="ECO:0000313" key="12">
    <source>
        <dbReference type="Proteomes" id="UP000242188"/>
    </source>
</evidence>
<feature type="transmembrane region" description="Helical" evidence="8">
    <location>
        <begin position="112"/>
        <end position="133"/>
    </location>
</feature>
<name>A0A210QCG6_MIZYE</name>
<dbReference type="InterPro" id="IPR036259">
    <property type="entry name" value="MFS_trans_sf"/>
</dbReference>
<evidence type="ECO:0000256" key="2">
    <source>
        <dbReference type="ARBA" id="ARBA00009657"/>
    </source>
</evidence>
<dbReference type="OrthoDB" id="5062115at2759"/>
<dbReference type="PROSITE" id="PS50850">
    <property type="entry name" value="MFS"/>
    <property type="match status" value="1"/>
</dbReference>
<dbReference type="Pfam" id="PF07648">
    <property type="entry name" value="Kazal_2"/>
    <property type="match status" value="1"/>
</dbReference>
<dbReference type="PANTHER" id="PTHR11388">
    <property type="entry name" value="ORGANIC ANION TRANSPORTER"/>
    <property type="match status" value="1"/>
</dbReference>
<keyword evidence="7" id="KW-1015">Disulfide bond</keyword>
<dbReference type="GO" id="GO:0016323">
    <property type="term" value="C:basolateral plasma membrane"/>
    <property type="evidence" value="ECO:0007669"/>
    <property type="project" value="TreeGrafter"/>
</dbReference>
<evidence type="ECO:0000256" key="7">
    <source>
        <dbReference type="ARBA" id="ARBA00023157"/>
    </source>
</evidence>
<keyword evidence="8" id="KW-0406">Ion transport</keyword>
<evidence type="ECO:0000256" key="8">
    <source>
        <dbReference type="RuleBase" id="RU362056"/>
    </source>
</evidence>
<feature type="transmembrane region" description="Helical" evidence="8">
    <location>
        <begin position="353"/>
        <end position="380"/>
    </location>
</feature>